<dbReference type="RefSeq" id="WP_330130006.1">
    <property type="nucleotide sequence ID" value="NZ_JAUHLI010000018.1"/>
</dbReference>
<feature type="transmembrane region" description="Helical" evidence="1">
    <location>
        <begin position="106"/>
        <end position="127"/>
    </location>
</feature>
<evidence type="ECO:0000256" key="1">
    <source>
        <dbReference type="SAM" id="Phobius"/>
    </source>
</evidence>
<feature type="transmembrane region" description="Helical" evidence="1">
    <location>
        <begin position="6"/>
        <end position="27"/>
    </location>
</feature>
<evidence type="ECO:0000313" key="2">
    <source>
        <dbReference type="EMBL" id="MEE2002958.1"/>
    </source>
</evidence>
<keyword evidence="3" id="KW-1185">Reference proteome</keyword>
<comment type="caution">
    <text evidence="2">The sequence shown here is derived from an EMBL/GenBank/DDBJ whole genome shotgun (WGS) entry which is preliminary data.</text>
</comment>
<feature type="transmembrane region" description="Helical" evidence="1">
    <location>
        <begin position="164"/>
        <end position="182"/>
    </location>
</feature>
<proteinExistence type="predicted"/>
<accession>A0ABU7J9L0</accession>
<feature type="transmembrane region" description="Helical" evidence="1">
    <location>
        <begin position="133"/>
        <end position="152"/>
    </location>
</feature>
<sequence length="228" mass="24738">MVQYSLALALYDYIPIVLFVTGLWLTAKAVEPNAPSMARLMRYAIVLVGLGGFCKASWKLLIAAFDVNWMLLNDALFVLMAPGFTFIAFAIWSVRRQLANRPLPATAWRCPASATALGLGLALLLALMLSSNVWFFVLLLQLTVANVLFTWHAMKFSLSVGSKAAALLFVANIIGVFVMSGLARVGDPSEAFQWIAQISNTVTQGSLALAGWLLWQRVKQPAAVGAMA</sequence>
<feature type="transmembrane region" description="Helical" evidence="1">
    <location>
        <begin position="194"/>
        <end position="215"/>
    </location>
</feature>
<keyword evidence="1" id="KW-0472">Membrane</keyword>
<name>A0ABU7J9L0_9GAMM</name>
<keyword evidence="1" id="KW-1133">Transmembrane helix</keyword>
<protein>
    <submittedName>
        <fullName evidence="2">Uncharacterized protein</fullName>
    </submittedName>
</protein>
<evidence type="ECO:0000313" key="3">
    <source>
        <dbReference type="Proteomes" id="UP001336314"/>
    </source>
</evidence>
<dbReference type="EMBL" id="JAUHLI010000018">
    <property type="protein sequence ID" value="MEE2002958.1"/>
    <property type="molecule type" value="Genomic_DNA"/>
</dbReference>
<organism evidence="2 3">
    <name type="scientific">Alkalimonas cellulosilytica</name>
    <dbReference type="NCBI Taxonomy" id="3058395"/>
    <lineage>
        <taxon>Bacteria</taxon>
        <taxon>Pseudomonadati</taxon>
        <taxon>Pseudomonadota</taxon>
        <taxon>Gammaproteobacteria</taxon>
        <taxon>Alkalimonas</taxon>
    </lineage>
</organism>
<dbReference type="Proteomes" id="UP001336314">
    <property type="component" value="Unassembled WGS sequence"/>
</dbReference>
<feature type="transmembrane region" description="Helical" evidence="1">
    <location>
        <begin position="39"/>
        <end position="58"/>
    </location>
</feature>
<feature type="transmembrane region" description="Helical" evidence="1">
    <location>
        <begin position="70"/>
        <end position="94"/>
    </location>
</feature>
<keyword evidence="1" id="KW-0812">Transmembrane</keyword>
<reference evidence="2 3" key="1">
    <citation type="submission" date="2023-07" db="EMBL/GenBank/DDBJ databases">
        <title>Alkalimonas sp., MEB108 novel, alkaliphilic bacterium isolated from Lonar Lake, India.</title>
        <authorList>
            <person name="Joshi A."/>
            <person name="Thite S."/>
        </authorList>
    </citation>
    <scope>NUCLEOTIDE SEQUENCE [LARGE SCALE GENOMIC DNA]</scope>
    <source>
        <strain evidence="2 3">MEB108</strain>
    </source>
</reference>
<gene>
    <name evidence="2" type="ORF">QWY20_15985</name>
</gene>